<gene>
    <name evidence="7" type="ORF">METZ01_LOCUS234094</name>
</gene>
<dbReference type="AlphaFoldDB" id="A0A382H1V1"/>
<dbReference type="Pfam" id="PF02653">
    <property type="entry name" value="BPD_transp_2"/>
    <property type="match status" value="1"/>
</dbReference>
<evidence type="ECO:0000256" key="2">
    <source>
        <dbReference type="ARBA" id="ARBA00022475"/>
    </source>
</evidence>
<keyword evidence="2" id="KW-1003">Cell membrane</keyword>
<dbReference type="PANTHER" id="PTHR43370">
    <property type="entry name" value="SUGAR ABC TRANSPORTER INTEGRAL MEMBRANE PROTEIN-RELATED"/>
    <property type="match status" value="1"/>
</dbReference>
<name>A0A382H1V1_9ZZZZ</name>
<evidence type="ECO:0008006" key="8">
    <source>
        <dbReference type="Google" id="ProtNLM"/>
    </source>
</evidence>
<evidence type="ECO:0000256" key="3">
    <source>
        <dbReference type="ARBA" id="ARBA00022692"/>
    </source>
</evidence>
<keyword evidence="3 6" id="KW-0812">Transmembrane</keyword>
<accession>A0A382H1V1</accession>
<keyword evidence="4 6" id="KW-1133">Transmembrane helix</keyword>
<keyword evidence="5 6" id="KW-0472">Membrane</keyword>
<evidence type="ECO:0000256" key="5">
    <source>
        <dbReference type="ARBA" id="ARBA00023136"/>
    </source>
</evidence>
<proteinExistence type="predicted"/>
<feature type="non-terminal residue" evidence="7">
    <location>
        <position position="82"/>
    </location>
</feature>
<evidence type="ECO:0000256" key="1">
    <source>
        <dbReference type="ARBA" id="ARBA00004651"/>
    </source>
</evidence>
<organism evidence="7">
    <name type="scientific">marine metagenome</name>
    <dbReference type="NCBI Taxonomy" id="408172"/>
    <lineage>
        <taxon>unclassified sequences</taxon>
        <taxon>metagenomes</taxon>
        <taxon>ecological metagenomes</taxon>
    </lineage>
</organism>
<dbReference type="EMBL" id="UINC01058688">
    <property type="protein sequence ID" value="SVB81240.1"/>
    <property type="molecule type" value="Genomic_DNA"/>
</dbReference>
<dbReference type="GO" id="GO:0022857">
    <property type="term" value="F:transmembrane transporter activity"/>
    <property type="evidence" value="ECO:0007669"/>
    <property type="project" value="InterPro"/>
</dbReference>
<dbReference type="PANTHER" id="PTHR43370:SF2">
    <property type="entry name" value="ABC TRANSPORTER PERMEASE PROTEIN"/>
    <property type="match status" value="1"/>
</dbReference>
<dbReference type="GO" id="GO:0005886">
    <property type="term" value="C:plasma membrane"/>
    <property type="evidence" value="ECO:0007669"/>
    <property type="project" value="UniProtKB-SubCell"/>
</dbReference>
<dbReference type="InterPro" id="IPR001851">
    <property type="entry name" value="ABC_transp_permease"/>
</dbReference>
<comment type="subcellular location">
    <subcellularLocation>
        <location evidence="1">Cell membrane</location>
        <topology evidence="1">Multi-pass membrane protein</topology>
    </subcellularLocation>
</comment>
<evidence type="ECO:0000313" key="7">
    <source>
        <dbReference type="EMBL" id="SVB81240.1"/>
    </source>
</evidence>
<reference evidence="7" key="1">
    <citation type="submission" date="2018-05" db="EMBL/GenBank/DDBJ databases">
        <authorList>
            <person name="Lanie J.A."/>
            <person name="Ng W.-L."/>
            <person name="Kazmierczak K.M."/>
            <person name="Andrzejewski T.M."/>
            <person name="Davidsen T.M."/>
            <person name="Wayne K.J."/>
            <person name="Tettelin H."/>
            <person name="Glass J.I."/>
            <person name="Rusch D."/>
            <person name="Podicherti R."/>
            <person name="Tsui H.-C.T."/>
            <person name="Winkler M.E."/>
        </authorList>
    </citation>
    <scope>NUCLEOTIDE SEQUENCE</scope>
</reference>
<protein>
    <recommendedName>
        <fullName evidence="8">ABC transporter permease</fullName>
    </recommendedName>
</protein>
<sequence length="82" mass="8439">MEFFIQILIAAVAMGTPLLFATLGGVISERAGVINLGMEGLMLVGALVAFVVMLNTGNYFYAVAAAAFASGIVSMIHGVVCL</sequence>
<evidence type="ECO:0000256" key="4">
    <source>
        <dbReference type="ARBA" id="ARBA00022989"/>
    </source>
</evidence>
<feature type="transmembrane region" description="Helical" evidence="6">
    <location>
        <begin position="6"/>
        <end position="26"/>
    </location>
</feature>
<feature type="transmembrane region" description="Helical" evidence="6">
    <location>
        <begin position="59"/>
        <end position="80"/>
    </location>
</feature>
<evidence type="ECO:0000256" key="6">
    <source>
        <dbReference type="SAM" id="Phobius"/>
    </source>
</evidence>
<feature type="transmembrane region" description="Helical" evidence="6">
    <location>
        <begin position="33"/>
        <end position="53"/>
    </location>
</feature>